<dbReference type="PANTHER" id="PTHR21451:SF19">
    <property type="entry name" value="ACTIVATED IN BLOCKED UNFOLDED PROTEIN RESPONSE"/>
    <property type="match status" value="1"/>
</dbReference>
<evidence type="ECO:0000259" key="6">
    <source>
        <dbReference type="Pfam" id="PF08123"/>
    </source>
</evidence>
<dbReference type="InterPro" id="IPR030445">
    <property type="entry name" value="H3-K79_meTrfase"/>
</dbReference>
<keyword evidence="3" id="KW-0156">Chromatin regulator</keyword>
<dbReference type="GO" id="GO:0051726">
    <property type="term" value="P:regulation of cell cycle"/>
    <property type="evidence" value="ECO:0007669"/>
    <property type="project" value="InterPro"/>
</dbReference>
<dbReference type="EMBL" id="HBGS01000285">
    <property type="protein sequence ID" value="CAD9368473.1"/>
    <property type="molecule type" value="Transcribed_RNA"/>
</dbReference>
<proteinExistence type="predicted"/>
<evidence type="ECO:0000256" key="2">
    <source>
        <dbReference type="ARBA" id="ARBA00020987"/>
    </source>
</evidence>
<accession>A0A7S2AHY7</accession>
<evidence type="ECO:0000256" key="1">
    <source>
        <dbReference type="ARBA" id="ARBA00012190"/>
    </source>
</evidence>
<comment type="catalytic activity">
    <reaction evidence="5">
        <text>L-lysyl(79)-[histone H3] + 3 S-adenosyl-L-methionine = N(6),N(6),N(6)-trimethyl-L-lysyl(79)-[histone H3] + 3 S-adenosyl-L-homocysteine + 3 H(+)</text>
        <dbReference type="Rhea" id="RHEA:60328"/>
        <dbReference type="Rhea" id="RHEA-COMP:15549"/>
        <dbReference type="Rhea" id="RHEA-COMP:15552"/>
        <dbReference type="ChEBI" id="CHEBI:15378"/>
        <dbReference type="ChEBI" id="CHEBI:29969"/>
        <dbReference type="ChEBI" id="CHEBI:57856"/>
        <dbReference type="ChEBI" id="CHEBI:59789"/>
        <dbReference type="ChEBI" id="CHEBI:61961"/>
        <dbReference type="EC" id="2.1.1.360"/>
    </reaction>
</comment>
<sequence length="289" mass="32660">MNLESKRNPAARLFGKKIKDPIRIRNRSRESILAQMEQLYAIEQDSCIDLLAQEKLILRAESLFESCSCSDAKRASQQDRRENGVCDPTLSYGEVEIAEFGKLLQRVQKIYGHCSSLKGKFYDIGSGVGKAVLLAAMFHGFELCCGIETVNGLHVIAEDKLSRDYVEKTIPMYSSEEKDERSHTKIRFIWADALEEDHWQEASVVFAHASAFSGSMMRRFAQICELLGPGSLVITCTRPMPESALTRGLFLGLFKDRMATSWGVVKVFVYEKLSPPDKHELNRGRNVRL</sequence>
<reference evidence="7" key="1">
    <citation type="submission" date="2021-01" db="EMBL/GenBank/DDBJ databases">
        <authorList>
            <person name="Corre E."/>
            <person name="Pelletier E."/>
            <person name="Niang G."/>
            <person name="Scheremetjew M."/>
            <person name="Finn R."/>
            <person name="Kale V."/>
            <person name="Holt S."/>
            <person name="Cochrane G."/>
            <person name="Meng A."/>
            <person name="Brown T."/>
            <person name="Cohen L."/>
        </authorList>
    </citation>
    <scope>NUCLEOTIDE SEQUENCE</scope>
    <source>
        <strain evidence="7">CCMP1381</strain>
    </source>
</reference>
<dbReference type="GO" id="GO:0140956">
    <property type="term" value="F:histone H3K79 trimethyltransferase activity"/>
    <property type="evidence" value="ECO:0007669"/>
    <property type="project" value="UniProtKB-EC"/>
</dbReference>
<name>A0A7S2AHY7_9STRA</name>
<evidence type="ECO:0000256" key="3">
    <source>
        <dbReference type="ARBA" id="ARBA00022853"/>
    </source>
</evidence>
<evidence type="ECO:0000313" key="7">
    <source>
        <dbReference type="EMBL" id="CAD9368473.1"/>
    </source>
</evidence>
<dbReference type="Gene3D" id="3.40.50.150">
    <property type="entry name" value="Vaccinia Virus protein VP39"/>
    <property type="match status" value="1"/>
</dbReference>
<protein>
    <recommendedName>
        <fullName evidence="2">Histone-lysine N-methyltransferase, H3 lysine-79 specific</fullName>
        <ecNumber evidence="1">2.1.1.360</ecNumber>
    </recommendedName>
    <alternativeName>
        <fullName evidence="4">Histone H3-K79 methyltransferase</fullName>
    </alternativeName>
</protein>
<dbReference type="SUPFAM" id="SSF53335">
    <property type="entry name" value="S-adenosyl-L-methionine-dependent methyltransferases"/>
    <property type="match status" value="1"/>
</dbReference>
<dbReference type="InterPro" id="IPR025789">
    <property type="entry name" value="DOT1_dom"/>
</dbReference>
<dbReference type="InterPro" id="IPR029063">
    <property type="entry name" value="SAM-dependent_MTases_sf"/>
</dbReference>
<gene>
    <name evidence="7" type="ORF">DSPE1174_LOCUS145</name>
</gene>
<dbReference type="EC" id="2.1.1.360" evidence="1"/>
<dbReference type="Pfam" id="PF08123">
    <property type="entry name" value="DOT1"/>
    <property type="match status" value="1"/>
</dbReference>
<organism evidence="7">
    <name type="scientific">Octactis speculum</name>
    <dbReference type="NCBI Taxonomy" id="3111310"/>
    <lineage>
        <taxon>Eukaryota</taxon>
        <taxon>Sar</taxon>
        <taxon>Stramenopiles</taxon>
        <taxon>Ochrophyta</taxon>
        <taxon>Dictyochophyceae</taxon>
        <taxon>Dictyochales</taxon>
        <taxon>Dictyochaceae</taxon>
        <taxon>Octactis</taxon>
    </lineage>
</organism>
<dbReference type="PANTHER" id="PTHR21451">
    <property type="entry name" value="HISTONE H3 METHYLTRANSFERASE"/>
    <property type="match status" value="1"/>
</dbReference>
<dbReference type="AlphaFoldDB" id="A0A7S2AHY7"/>
<evidence type="ECO:0000256" key="4">
    <source>
        <dbReference type="ARBA" id="ARBA00029821"/>
    </source>
</evidence>
<feature type="domain" description="DOT1" evidence="6">
    <location>
        <begin position="105"/>
        <end position="237"/>
    </location>
</feature>
<evidence type="ECO:0000256" key="5">
    <source>
        <dbReference type="ARBA" id="ARBA00047770"/>
    </source>
</evidence>